<evidence type="ECO:0000259" key="2">
    <source>
        <dbReference type="Pfam" id="PF03129"/>
    </source>
</evidence>
<feature type="compositionally biased region" description="Low complexity" evidence="1">
    <location>
        <begin position="40"/>
        <end position="61"/>
    </location>
</feature>
<feature type="domain" description="Anticodon-binding" evidence="2">
    <location>
        <begin position="157"/>
        <end position="232"/>
    </location>
</feature>
<dbReference type="PANTHER" id="PTHR43382:SF2">
    <property type="entry name" value="BIFUNCTIONAL GLUTAMATE_PROLINE--TRNA LIGASE"/>
    <property type="match status" value="1"/>
</dbReference>
<dbReference type="Proteomes" id="UP000722791">
    <property type="component" value="Unassembled WGS sequence"/>
</dbReference>
<dbReference type="AlphaFoldDB" id="A0A8J4FSU7"/>
<dbReference type="Proteomes" id="UP000747110">
    <property type="component" value="Unassembled WGS sequence"/>
</dbReference>
<evidence type="ECO:0000256" key="1">
    <source>
        <dbReference type="SAM" id="MobiDB-lite"/>
    </source>
</evidence>
<feature type="region of interest" description="Disordered" evidence="1">
    <location>
        <begin position="461"/>
        <end position="513"/>
    </location>
</feature>
<dbReference type="GO" id="GO:0017101">
    <property type="term" value="C:aminoacyl-tRNA synthetase multienzyme complex"/>
    <property type="evidence" value="ECO:0007669"/>
    <property type="project" value="TreeGrafter"/>
</dbReference>
<proteinExistence type="predicted"/>
<keyword evidence="5" id="KW-1185">Reference proteome</keyword>
<protein>
    <recommendedName>
        <fullName evidence="2">Anticodon-binding domain-containing protein</fullName>
    </recommendedName>
</protein>
<dbReference type="GO" id="GO:0005737">
    <property type="term" value="C:cytoplasm"/>
    <property type="evidence" value="ECO:0007669"/>
    <property type="project" value="InterPro"/>
</dbReference>
<evidence type="ECO:0000313" key="4">
    <source>
        <dbReference type="EMBL" id="GIM03782.1"/>
    </source>
</evidence>
<dbReference type="InterPro" id="IPR004499">
    <property type="entry name" value="Pro-tRNA-ligase_IIa_arc-type"/>
</dbReference>
<feature type="region of interest" description="Disordered" evidence="1">
    <location>
        <begin position="1"/>
        <end position="89"/>
    </location>
</feature>
<dbReference type="Gene3D" id="3.40.50.800">
    <property type="entry name" value="Anticodon-binding domain"/>
    <property type="match status" value="1"/>
</dbReference>
<feature type="compositionally biased region" description="Basic residues" evidence="1">
    <location>
        <begin position="502"/>
        <end position="513"/>
    </location>
</feature>
<gene>
    <name evidence="3" type="ORF">Vretifemale_11638</name>
    <name evidence="4" type="ORF">Vretimale_8479</name>
</gene>
<comment type="caution">
    <text evidence="3">The sequence shown here is derived from an EMBL/GenBank/DDBJ whole genome shotgun (WGS) entry which is preliminary data.</text>
</comment>
<dbReference type="InterPro" id="IPR036621">
    <property type="entry name" value="Anticodon-bd_dom_sf"/>
</dbReference>
<feature type="compositionally biased region" description="Basic and acidic residues" evidence="1">
    <location>
        <begin position="279"/>
        <end position="314"/>
    </location>
</feature>
<feature type="compositionally biased region" description="Low complexity" evidence="1">
    <location>
        <begin position="407"/>
        <end position="418"/>
    </location>
</feature>
<name>A0A8J4FSU7_9CHLO</name>
<dbReference type="EMBL" id="BNCQ01000014">
    <property type="protein sequence ID" value="GIM03782.1"/>
    <property type="molecule type" value="Genomic_DNA"/>
</dbReference>
<accession>A0A8J4FSU7</accession>
<dbReference type="SUPFAM" id="SSF52954">
    <property type="entry name" value="Class II aaRS ABD-related"/>
    <property type="match status" value="1"/>
</dbReference>
<dbReference type="GO" id="GO:0005524">
    <property type="term" value="F:ATP binding"/>
    <property type="evidence" value="ECO:0007669"/>
    <property type="project" value="InterPro"/>
</dbReference>
<dbReference type="GO" id="GO:0004827">
    <property type="term" value="F:proline-tRNA ligase activity"/>
    <property type="evidence" value="ECO:0007669"/>
    <property type="project" value="InterPro"/>
</dbReference>
<sequence>MAAEGVGKHKKATKAKADDDQAVVKKRKRDGGAPAATRQPTATEAAALAAPAADGATGSAPSHKKQRCHKRAEEQELLDPGEVARRQRQRELRERALKIRAEGKEYVPARKVGKSRSREGSEQGQQGGAGKGAKDKKGRHYLGDKTPGWRPFSSVEVIVLPIYWNNNKEEKAAVLAASERARDILASAGLQVDMDASNKYTPGQKMKYWETMGVRVRVELGPRDVANGNCVVALSTKAPGEVASKNVVNMRHKMLDAVRAALSKAKSAKQDEEADEDEERRLQKKKEETAADSGKYQKEQPKLRKGGKDARKTQQAEAAGDSDEDVGPGDSEDEREGGTDGDDESEDADGAVAAALAAVKLRQGGVLQRASNPEAKKMKQQRDREKVKGHGRAGSSPADMQEEAEAAPKAAKQPAAMKTSGGKVPYSADALEDDFGDIVEFEPEEDKLTLSKKERMKKVIKQGKAKRKAERLAGTGGLEDPDGLRGGVDDGQEGAEAMHAKSGGKKRPKVVTF</sequence>
<dbReference type="InterPro" id="IPR004154">
    <property type="entry name" value="Anticodon-bd"/>
</dbReference>
<feature type="compositionally biased region" description="Basic and acidic residues" evidence="1">
    <location>
        <begin position="374"/>
        <end position="388"/>
    </location>
</feature>
<feature type="region of interest" description="Disordered" evidence="1">
    <location>
        <begin position="264"/>
        <end position="427"/>
    </location>
</feature>
<dbReference type="EMBL" id="BNCP01000025">
    <property type="protein sequence ID" value="GIL82946.1"/>
    <property type="molecule type" value="Genomic_DNA"/>
</dbReference>
<organism evidence="3 5">
    <name type="scientific">Volvox reticuliferus</name>
    <dbReference type="NCBI Taxonomy" id="1737510"/>
    <lineage>
        <taxon>Eukaryota</taxon>
        <taxon>Viridiplantae</taxon>
        <taxon>Chlorophyta</taxon>
        <taxon>core chlorophytes</taxon>
        <taxon>Chlorophyceae</taxon>
        <taxon>CS clade</taxon>
        <taxon>Chlamydomonadales</taxon>
        <taxon>Volvocaceae</taxon>
        <taxon>Volvox</taxon>
    </lineage>
</organism>
<dbReference type="OrthoDB" id="548194at2759"/>
<dbReference type="PANTHER" id="PTHR43382">
    <property type="entry name" value="PROLYL-TRNA SYNTHETASE"/>
    <property type="match status" value="1"/>
</dbReference>
<feature type="region of interest" description="Disordered" evidence="1">
    <location>
        <begin position="107"/>
        <end position="145"/>
    </location>
</feature>
<dbReference type="Pfam" id="PF03129">
    <property type="entry name" value="HGTP_anticodon"/>
    <property type="match status" value="1"/>
</dbReference>
<reference evidence="3" key="1">
    <citation type="journal article" date="2021" name="Proc. Natl. Acad. Sci. U.S.A.">
        <title>Three genomes in the algal genus Volvox reveal the fate of a haploid sex-determining region after a transition to homothallism.</title>
        <authorList>
            <person name="Yamamoto K."/>
            <person name="Hamaji T."/>
            <person name="Kawai-Toyooka H."/>
            <person name="Matsuzaki R."/>
            <person name="Takahashi F."/>
            <person name="Nishimura Y."/>
            <person name="Kawachi M."/>
            <person name="Noguchi H."/>
            <person name="Minakuchi Y."/>
            <person name="Umen J.G."/>
            <person name="Toyoda A."/>
            <person name="Nozaki H."/>
        </authorList>
    </citation>
    <scope>NUCLEOTIDE SEQUENCE</scope>
    <source>
        <strain evidence="4">NIES-3785</strain>
        <strain evidence="3">NIES-3786</strain>
    </source>
</reference>
<feature type="compositionally biased region" description="Acidic residues" evidence="1">
    <location>
        <begin position="320"/>
        <end position="349"/>
    </location>
</feature>
<dbReference type="GO" id="GO:0006433">
    <property type="term" value="P:prolyl-tRNA aminoacylation"/>
    <property type="evidence" value="ECO:0007669"/>
    <property type="project" value="InterPro"/>
</dbReference>
<evidence type="ECO:0000313" key="3">
    <source>
        <dbReference type="EMBL" id="GIL82946.1"/>
    </source>
</evidence>
<evidence type="ECO:0000313" key="5">
    <source>
        <dbReference type="Proteomes" id="UP000747110"/>
    </source>
</evidence>